<sequence length="199" mass="22937">MPDEVILLLLTQNHVRLGVVAVLPKKKWEEKVENLRGLGWSQDHVSEVFAKQPHIARVSTEKARKIVKSVEEKLAWTPNHTMKNRAVLSMSHEKRLRMPLSTNQDTDRFNEAFDEIKKIGICPKKTTFVRALGVVVVLPKKKWEEKVENLRGLGWSQDHVSNVFAKQPHIARVSTEKARKIVKSVEEKLAWTLKHTMKN</sequence>
<dbReference type="PANTHER" id="PTHR13068:SF213">
    <property type="entry name" value="OS07G0423000 PROTEIN"/>
    <property type="match status" value="1"/>
</dbReference>
<evidence type="ECO:0000256" key="1">
    <source>
        <dbReference type="ARBA" id="ARBA00007692"/>
    </source>
</evidence>
<gene>
    <name evidence="4" type="ORF">ZIOFF_009132</name>
</gene>
<comment type="caution">
    <text evidence="4">The sequence shown here is derived from an EMBL/GenBank/DDBJ whole genome shotgun (WGS) entry which is preliminary data.</text>
</comment>
<keyword evidence="2" id="KW-0804">Transcription</keyword>
<evidence type="ECO:0000256" key="3">
    <source>
        <dbReference type="ARBA" id="ARBA00022946"/>
    </source>
</evidence>
<keyword evidence="2" id="KW-0806">Transcription termination</keyword>
<dbReference type="EMBL" id="JACMSC010000003">
    <property type="protein sequence ID" value="KAG6527045.1"/>
    <property type="molecule type" value="Genomic_DNA"/>
</dbReference>
<accession>A0A8J5LNL6</accession>
<name>A0A8J5LNL6_ZINOF</name>
<dbReference type="Proteomes" id="UP000734854">
    <property type="component" value="Unassembled WGS sequence"/>
</dbReference>
<keyword evidence="5" id="KW-1185">Reference proteome</keyword>
<proteinExistence type="inferred from homology"/>
<dbReference type="InterPro" id="IPR038538">
    <property type="entry name" value="MTERF_sf"/>
</dbReference>
<dbReference type="PANTHER" id="PTHR13068">
    <property type="entry name" value="CGI-12 PROTEIN-RELATED"/>
    <property type="match status" value="1"/>
</dbReference>
<dbReference type="AlphaFoldDB" id="A0A8J5LNL6"/>
<comment type="similarity">
    <text evidence="1">Belongs to the mTERF family.</text>
</comment>
<dbReference type="InterPro" id="IPR003690">
    <property type="entry name" value="MTERF"/>
</dbReference>
<dbReference type="GO" id="GO:0006353">
    <property type="term" value="P:DNA-templated transcription termination"/>
    <property type="evidence" value="ECO:0007669"/>
    <property type="project" value="UniProtKB-KW"/>
</dbReference>
<evidence type="ECO:0000313" key="4">
    <source>
        <dbReference type="EMBL" id="KAG6527045.1"/>
    </source>
</evidence>
<protein>
    <submittedName>
        <fullName evidence="4">Uncharacterized protein</fullName>
    </submittedName>
</protein>
<keyword evidence="2" id="KW-0805">Transcription regulation</keyword>
<reference evidence="4 5" key="1">
    <citation type="submission" date="2020-08" db="EMBL/GenBank/DDBJ databases">
        <title>Plant Genome Project.</title>
        <authorList>
            <person name="Zhang R.-G."/>
        </authorList>
    </citation>
    <scope>NUCLEOTIDE SEQUENCE [LARGE SCALE GENOMIC DNA]</scope>
    <source>
        <tissue evidence="4">Rhizome</tissue>
    </source>
</reference>
<dbReference type="Pfam" id="PF02536">
    <property type="entry name" value="mTERF"/>
    <property type="match status" value="1"/>
</dbReference>
<dbReference type="GO" id="GO:0003676">
    <property type="term" value="F:nucleic acid binding"/>
    <property type="evidence" value="ECO:0007669"/>
    <property type="project" value="InterPro"/>
</dbReference>
<dbReference type="Gene3D" id="1.25.70.10">
    <property type="entry name" value="Transcription termination factor 3, mitochondrial"/>
    <property type="match status" value="2"/>
</dbReference>
<organism evidence="4 5">
    <name type="scientific">Zingiber officinale</name>
    <name type="common">Ginger</name>
    <name type="synonym">Amomum zingiber</name>
    <dbReference type="NCBI Taxonomy" id="94328"/>
    <lineage>
        <taxon>Eukaryota</taxon>
        <taxon>Viridiplantae</taxon>
        <taxon>Streptophyta</taxon>
        <taxon>Embryophyta</taxon>
        <taxon>Tracheophyta</taxon>
        <taxon>Spermatophyta</taxon>
        <taxon>Magnoliopsida</taxon>
        <taxon>Liliopsida</taxon>
        <taxon>Zingiberales</taxon>
        <taxon>Zingiberaceae</taxon>
        <taxon>Zingiber</taxon>
    </lineage>
</organism>
<evidence type="ECO:0000313" key="5">
    <source>
        <dbReference type="Proteomes" id="UP000734854"/>
    </source>
</evidence>
<evidence type="ECO:0000256" key="2">
    <source>
        <dbReference type="ARBA" id="ARBA00022472"/>
    </source>
</evidence>
<keyword evidence="3" id="KW-0809">Transit peptide</keyword>